<feature type="domain" description="VWFD" evidence="11">
    <location>
        <begin position="1401"/>
        <end position="1570"/>
    </location>
</feature>
<evidence type="ECO:0000256" key="8">
    <source>
        <dbReference type="SAM" id="MobiDB-lite"/>
    </source>
</evidence>
<feature type="signal peptide" evidence="9">
    <location>
        <begin position="1"/>
        <end position="18"/>
    </location>
</feature>
<name>A0A183V0M8_TOXCA</name>
<dbReference type="InterPro" id="IPR015816">
    <property type="entry name" value="Vitellinogen_b-sht_N"/>
</dbReference>
<evidence type="ECO:0000313" key="13">
    <source>
        <dbReference type="Proteomes" id="UP000050794"/>
    </source>
</evidence>
<dbReference type="PANTHER" id="PTHR23345">
    <property type="entry name" value="VITELLOGENIN-RELATED"/>
    <property type="match status" value="1"/>
</dbReference>
<comment type="caution">
    <text evidence="7">Lacks conserved residue(s) required for the propagation of feature annotation.</text>
</comment>
<accession>A0A183V0M8</accession>
<evidence type="ECO:0000256" key="4">
    <source>
        <dbReference type="ARBA" id="ARBA00022761"/>
    </source>
</evidence>
<keyword evidence="6" id="KW-0325">Glycoprotein</keyword>
<dbReference type="Gene3D" id="2.30.230.10">
    <property type="entry name" value="Lipovitellin, beta-sheet shell regions, chain A"/>
    <property type="match status" value="1"/>
</dbReference>
<comment type="subcellular location">
    <subcellularLocation>
        <location evidence="1">Secreted</location>
    </subcellularLocation>
</comment>
<feature type="compositionally biased region" description="Basic and acidic residues" evidence="8">
    <location>
        <begin position="1127"/>
        <end position="1138"/>
    </location>
</feature>
<dbReference type="PANTHER" id="PTHR23345:SF15">
    <property type="entry name" value="VITELLOGENIN 1-RELATED"/>
    <property type="match status" value="1"/>
</dbReference>
<evidence type="ECO:0000256" key="2">
    <source>
        <dbReference type="ARBA" id="ARBA00022525"/>
    </source>
</evidence>
<reference evidence="12 13" key="2">
    <citation type="submission" date="2018-11" db="EMBL/GenBank/DDBJ databases">
        <authorList>
            <consortium name="Pathogen Informatics"/>
        </authorList>
    </citation>
    <scope>NUCLEOTIDE SEQUENCE [LARGE SCALE GENOMIC DNA]</scope>
</reference>
<dbReference type="InterPro" id="IPR015819">
    <property type="entry name" value="Lipid_transp_b-sht_shell"/>
</dbReference>
<dbReference type="SMART" id="SM00216">
    <property type="entry name" value="VWD"/>
    <property type="match status" value="1"/>
</dbReference>
<evidence type="ECO:0000313" key="14">
    <source>
        <dbReference type="WBParaSite" id="TCNE_0001429801-mRNA-1"/>
    </source>
</evidence>
<proteinExistence type="predicted"/>
<dbReference type="SMART" id="SM00638">
    <property type="entry name" value="LPD_N"/>
    <property type="match status" value="1"/>
</dbReference>
<dbReference type="FunFam" id="1.25.10.20:FF:000003">
    <property type="entry name" value="Vitellogenin C"/>
    <property type="match status" value="1"/>
</dbReference>
<dbReference type="Gene3D" id="2.20.80.10">
    <property type="entry name" value="Lipovitellin-phosvitin complex, chain A, domain 4"/>
    <property type="match status" value="1"/>
</dbReference>
<feature type="disulfide bond" evidence="7">
    <location>
        <begin position="248"/>
        <end position="251"/>
    </location>
</feature>
<dbReference type="SMART" id="SM01169">
    <property type="entry name" value="DUF1943"/>
    <property type="match status" value="1"/>
</dbReference>
<dbReference type="GO" id="GO:0045735">
    <property type="term" value="F:nutrient reservoir activity"/>
    <property type="evidence" value="ECO:0007669"/>
    <property type="project" value="UniProtKB-KW"/>
</dbReference>
<dbReference type="Proteomes" id="UP000050794">
    <property type="component" value="Unassembled WGS sequence"/>
</dbReference>
<evidence type="ECO:0000259" key="10">
    <source>
        <dbReference type="PROSITE" id="PS51211"/>
    </source>
</evidence>
<keyword evidence="5 7" id="KW-1015">Disulfide bond</keyword>
<evidence type="ECO:0000256" key="7">
    <source>
        <dbReference type="PROSITE-ProRule" id="PRU00557"/>
    </source>
</evidence>
<dbReference type="InterPro" id="IPR050733">
    <property type="entry name" value="Vitellogenin/Apolipophorin"/>
</dbReference>
<organism evidence="13 14">
    <name type="scientific">Toxocara canis</name>
    <name type="common">Canine roundworm</name>
    <dbReference type="NCBI Taxonomy" id="6265"/>
    <lineage>
        <taxon>Eukaryota</taxon>
        <taxon>Metazoa</taxon>
        <taxon>Ecdysozoa</taxon>
        <taxon>Nematoda</taxon>
        <taxon>Chromadorea</taxon>
        <taxon>Rhabditida</taxon>
        <taxon>Spirurina</taxon>
        <taxon>Ascaridomorpha</taxon>
        <taxon>Ascaridoidea</taxon>
        <taxon>Toxocaridae</taxon>
        <taxon>Toxocara</taxon>
    </lineage>
</organism>
<evidence type="ECO:0000313" key="12">
    <source>
        <dbReference type="EMBL" id="VDM45619.1"/>
    </source>
</evidence>
<dbReference type="Pfam" id="PF01347">
    <property type="entry name" value="Vitellogenin_N"/>
    <property type="match status" value="1"/>
</dbReference>
<evidence type="ECO:0000256" key="9">
    <source>
        <dbReference type="SAM" id="SignalP"/>
    </source>
</evidence>
<dbReference type="Pfam" id="PF09172">
    <property type="entry name" value="Vit_open_b-sht"/>
    <property type="match status" value="1"/>
</dbReference>
<dbReference type="PROSITE" id="PS51211">
    <property type="entry name" value="VITELLOGENIN"/>
    <property type="match status" value="1"/>
</dbReference>
<keyword evidence="2" id="KW-0964">Secreted</keyword>
<dbReference type="GO" id="GO:0005576">
    <property type="term" value="C:extracellular region"/>
    <property type="evidence" value="ECO:0007669"/>
    <property type="project" value="UniProtKB-SubCell"/>
</dbReference>
<evidence type="ECO:0000256" key="3">
    <source>
        <dbReference type="ARBA" id="ARBA00022729"/>
    </source>
</evidence>
<evidence type="ECO:0000256" key="1">
    <source>
        <dbReference type="ARBA" id="ARBA00004613"/>
    </source>
</evidence>
<protein>
    <submittedName>
        <fullName evidence="14">Vitellogenin-6</fullName>
    </submittedName>
</protein>
<dbReference type="InterPro" id="IPR001747">
    <property type="entry name" value="Vitellogenin_N"/>
</dbReference>
<dbReference type="Pfam" id="PF00094">
    <property type="entry name" value="VWD"/>
    <property type="match status" value="1"/>
</dbReference>
<gene>
    <name evidence="12" type="ORF">TCNE_LOCUS14298</name>
</gene>
<feature type="chain" id="PRO_5044553530" evidence="9">
    <location>
        <begin position="19"/>
        <end position="1693"/>
    </location>
</feature>
<dbReference type="SUPFAM" id="SSF48431">
    <property type="entry name" value="Lipovitellin-phosvitin complex, superhelical domain"/>
    <property type="match status" value="1"/>
</dbReference>
<dbReference type="InterPro" id="IPR011030">
    <property type="entry name" value="Lipovitellin_superhlx_dom"/>
</dbReference>
<dbReference type="GO" id="GO:0005319">
    <property type="term" value="F:lipid transporter activity"/>
    <property type="evidence" value="ECO:0007669"/>
    <property type="project" value="InterPro"/>
</dbReference>
<keyword evidence="13" id="KW-1185">Reference proteome</keyword>
<dbReference type="WBParaSite" id="TCNE_0001429801-mRNA-1">
    <property type="protein sequence ID" value="TCNE_0001429801-mRNA-1"/>
    <property type="gene ID" value="TCNE_0001429801"/>
</dbReference>
<dbReference type="InterPro" id="IPR015255">
    <property type="entry name" value="Vitellinogen_open_b-sht"/>
</dbReference>
<dbReference type="EMBL" id="UYWY01022172">
    <property type="protein sequence ID" value="VDM45619.1"/>
    <property type="molecule type" value="Genomic_DNA"/>
</dbReference>
<dbReference type="SUPFAM" id="SSF56968">
    <property type="entry name" value="Lipovitellin-phosvitin complex, beta-sheet shell regions"/>
    <property type="match status" value="2"/>
</dbReference>
<keyword evidence="4" id="KW-0758">Storage protein</keyword>
<evidence type="ECO:0000259" key="11">
    <source>
        <dbReference type="PROSITE" id="PS51233"/>
    </source>
</evidence>
<feature type="region of interest" description="Disordered" evidence="8">
    <location>
        <begin position="1117"/>
        <end position="1138"/>
    </location>
</feature>
<keyword evidence="3 9" id="KW-0732">Signal</keyword>
<sequence>MKLLVFLSLCAIATGTWRDWGEIHHEEIGEQYYRTQREYRYLYRGQLSTGLPQESDLHVSNRIEAVFSLVFPSSEKSGIFKIRNIKIGSRNDELPDPREVQPFEAFDEKEIGEAHHKALLSPLRFRYVDGLITEIEFDRDDMSWSENIKRAILNLLQVNMKKNARTDKREDADRWEETEDHEMGHENVDFFTVHERTLEGDCDTTYTFMKSARGAQKQDIMRITKSINYNKCTKRVDLRYNHRFAHHCAKCQLNYDIENGLMPSTVISYEVLGSRDRFLIKNVDIKSNYVLAPLSPKDLVMETYSTATLQLLKVIENVRDIEEPRNSHKDTLMYVPERVYRIERFIMNGDEELDSKHVYAQVKHKYELAEQMIRRLIRATSNSELGVEPEAAHQLARLEDLFRSYSSSDFETLSRELFEDTGKFDKKTQQKVRDILFDAMSLVGTYNTMQQVIEKIEKRQVSDLKAAKGLHNLMLNTIVMSEKQIDMILELCEKDVCERNPILKQACLLTAGGMISALCTPNNDFHAVDLVHERCPRQIKEKYHREMIEIYRNANSRYEKILALRTIGNAGIDLTVYDLEKIITDRREERVIRVQAIDALRHLRCVMPRKIQKILLPIFKDRTEHPEIRIAALAQVMHTLPERSIIDQIAQILFHETSRQVQTFTYTMMKEFAKSENPYEKRLAEDLQVSLRLSPAQTTRWSESKFMHRTKYSENHKAGITLDLATIFANDSTLPRESILSFDTVQFGQWRKATAQMGFIQYNIEHIIERWITGPEHEKTRAARTSSHSPIQLLRALSENLGIRSRRGRSEAHAMLYMRRFGMDFALLPMDAETIPELFANERDEKIDLGRFLDRFARGYKFSTYFAHYMHETYHKIPTTVGIPLHYSSKMPMVAGIEGELKVTLEPNDPEDLRSLKLQINARPTFAATHLIETYSINPITNQRPKMLQAIKMNVPIDARVEINFGHKTEMKVIMKVPEEKKQILLIQTRFITSAGDPRNSKTYVEPLEMTAHLRNQNERLATPAKTFGEKWMGVRMHVRGQWHQNPLKFLMQSPMALLAAENELEITIEKGRDAPREIVAKFEFEQLKQHRMERPQLQEFYSDDKYERKLFDIKRERESDEEDEEHGSHQRYDSEQRERYEQFARYVREYEPENGHKLRVQMEIEAVGSSSERKAEVEIHTGCDEKVRYCRIDVEARRTPIFDDERRDWTLKAKLESLYPEVVRSLKELNEKKHRLLNAQAECEWGSEQKQHINLKIQGGQSREQARLVESMNTDLTPVQRHEDFLLATQLNEYKVVANYKVNQCFKDCFNRMFDLLKSWHMWGAQIQQVQNPEDKMFAKLTIHPHNHELLSVAVETSKELVEIKDIALPIKIAPFVMKVRTPAHSFTELIRKAISDDRAECTVSSSRVNTFDDVNIKMPLTTCYSLLAKDCRSRQPTFAVLMRKLRKNSQEKKMKIIDEDHVIELEPIRGELEVRIDGREVEDDERLSEMGIEKKADMVIVELGDVNVRFDGQIALVKVSPIFKNGQCGICGHYDGEKLDELRAADNGLTDDVEEYSRSYFDKGDECNIEEDIVSEKNSYRFDDDIDENFDIDDVEEEEEREIKKPILRTKIIEHNYEVCFSMKAVPHCPHKTYARNEMKTRKKVPFVCLPRTNHEATNFINRALHEVLDVNDYKKSFVEEVTVPDSCRAF</sequence>
<dbReference type="InterPro" id="IPR001846">
    <property type="entry name" value="VWF_type-D"/>
</dbReference>
<evidence type="ECO:0000256" key="6">
    <source>
        <dbReference type="ARBA" id="ARBA00023180"/>
    </source>
</evidence>
<dbReference type="PROSITE" id="PS51233">
    <property type="entry name" value="VWFD"/>
    <property type="match status" value="1"/>
</dbReference>
<reference evidence="14" key="1">
    <citation type="submission" date="2016-06" db="UniProtKB">
        <authorList>
            <consortium name="WormBaseParasite"/>
        </authorList>
    </citation>
    <scope>IDENTIFICATION</scope>
</reference>
<evidence type="ECO:0000256" key="5">
    <source>
        <dbReference type="ARBA" id="ARBA00023157"/>
    </source>
</evidence>
<feature type="domain" description="Vitellogenin" evidence="10">
    <location>
        <begin position="33"/>
        <end position="739"/>
    </location>
</feature>
<dbReference type="Gene3D" id="1.25.10.20">
    <property type="entry name" value="Vitellinogen, superhelical"/>
    <property type="match status" value="1"/>
</dbReference>